<dbReference type="PROSITE" id="PS50827">
    <property type="entry name" value="DDT"/>
    <property type="match status" value="1"/>
</dbReference>
<accession>A0ABY8TV00</accession>
<feature type="domain" description="HTH HARE-type" evidence="9">
    <location>
        <begin position="605"/>
        <end position="672"/>
    </location>
</feature>
<feature type="region of interest" description="Disordered" evidence="6">
    <location>
        <begin position="84"/>
        <end position="144"/>
    </location>
</feature>
<keyword evidence="11" id="KW-1185">Reference proteome</keyword>
<evidence type="ECO:0000259" key="9">
    <source>
        <dbReference type="PROSITE" id="PS51913"/>
    </source>
</evidence>
<evidence type="ECO:0000256" key="5">
    <source>
        <dbReference type="RuleBase" id="RU000682"/>
    </source>
</evidence>
<feature type="compositionally biased region" description="Basic and acidic residues" evidence="6">
    <location>
        <begin position="793"/>
        <end position="814"/>
    </location>
</feature>
<dbReference type="Proteomes" id="UP001244341">
    <property type="component" value="Chromosome 4b"/>
</dbReference>
<dbReference type="Gene3D" id="1.10.10.60">
    <property type="entry name" value="Homeodomain-like"/>
    <property type="match status" value="1"/>
</dbReference>
<dbReference type="InterPro" id="IPR044977">
    <property type="entry name" value="RLT1-3"/>
</dbReference>
<feature type="compositionally biased region" description="Low complexity" evidence="6">
    <location>
        <begin position="1423"/>
        <end position="1436"/>
    </location>
</feature>
<comment type="subcellular location">
    <subcellularLocation>
        <location evidence="1 4 5">Nucleus</location>
    </subcellularLocation>
</comment>
<dbReference type="InterPro" id="IPR001356">
    <property type="entry name" value="HD"/>
</dbReference>
<dbReference type="EMBL" id="CP126211">
    <property type="protein sequence ID" value="WIA12944.1"/>
    <property type="molecule type" value="Genomic_DNA"/>
</dbReference>
<evidence type="ECO:0008006" key="12">
    <source>
        <dbReference type="Google" id="ProtNLM"/>
    </source>
</evidence>
<feature type="region of interest" description="Disordered" evidence="6">
    <location>
        <begin position="1164"/>
        <end position="1185"/>
    </location>
</feature>
<evidence type="ECO:0000256" key="4">
    <source>
        <dbReference type="PROSITE-ProRule" id="PRU00108"/>
    </source>
</evidence>
<dbReference type="PROSITE" id="PS51913">
    <property type="entry name" value="HTH_HARE"/>
    <property type="match status" value="1"/>
</dbReference>
<feature type="compositionally biased region" description="Low complexity" evidence="6">
    <location>
        <begin position="815"/>
        <end position="838"/>
    </location>
</feature>
<dbReference type="PANTHER" id="PTHR36968">
    <property type="entry name" value="HOMEOBOX-DDT DOMAIN PROTEIN RLT2"/>
    <property type="match status" value="1"/>
</dbReference>
<feature type="domain" description="Homeobox" evidence="7">
    <location>
        <begin position="39"/>
        <end position="99"/>
    </location>
</feature>
<gene>
    <name evidence="10" type="ORF">OEZ85_006559</name>
</gene>
<feature type="compositionally biased region" description="Low complexity" evidence="6">
    <location>
        <begin position="237"/>
        <end position="250"/>
    </location>
</feature>
<evidence type="ECO:0000259" key="7">
    <source>
        <dbReference type="PROSITE" id="PS50071"/>
    </source>
</evidence>
<keyword evidence="2" id="KW-0804">Transcription</keyword>
<proteinExistence type="predicted"/>
<feature type="region of interest" description="Disordered" evidence="6">
    <location>
        <begin position="1242"/>
        <end position="1298"/>
    </location>
</feature>
<feature type="region of interest" description="Disordered" evidence="6">
    <location>
        <begin position="1423"/>
        <end position="1453"/>
    </location>
</feature>
<dbReference type="InterPro" id="IPR009057">
    <property type="entry name" value="Homeodomain-like_sf"/>
</dbReference>
<dbReference type="PROSITE" id="PS50071">
    <property type="entry name" value="HOMEOBOX_2"/>
    <property type="match status" value="1"/>
</dbReference>
<evidence type="ECO:0000256" key="2">
    <source>
        <dbReference type="ARBA" id="ARBA00023163"/>
    </source>
</evidence>
<organism evidence="10 11">
    <name type="scientific">Tetradesmus obliquus</name>
    <name type="common">Green alga</name>
    <name type="synonym">Acutodesmus obliquus</name>
    <dbReference type="NCBI Taxonomy" id="3088"/>
    <lineage>
        <taxon>Eukaryota</taxon>
        <taxon>Viridiplantae</taxon>
        <taxon>Chlorophyta</taxon>
        <taxon>core chlorophytes</taxon>
        <taxon>Chlorophyceae</taxon>
        <taxon>CS clade</taxon>
        <taxon>Sphaeropleales</taxon>
        <taxon>Scenedesmaceae</taxon>
        <taxon>Tetradesmus</taxon>
    </lineage>
</organism>
<feature type="DNA-binding region" description="Homeobox" evidence="4">
    <location>
        <begin position="41"/>
        <end position="100"/>
    </location>
</feature>
<protein>
    <recommendedName>
        <fullName evidence="12">Homeobox domain-containing protein</fullName>
    </recommendedName>
</protein>
<feature type="region of interest" description="Disordered" evidence="6">
    <location>
        <begin position="994"/>
        <end position="1017"/>
    </location>
</feature>
<dbReference type="Pfam" id="PF00046">
    <property type="entry name" value="Homeodomain"/>
    <property type="match status" value="1"/>
</dbReference>
<dbReference type="InterPro" id="IPR018501">
    <property type="entry name" value="DDT_dom"/>
</dbReference>
<reference evidence="10 11" key="1">
    <citation type="submission" date="2023-05" db="EMBL/GenBank/DDBJ databases">
        <title>A 100% complete, gapless, phased diploid assembly of the Scenedesmus obliquus UTEX 3031 genome.</title>
        <authorList>
            <person name="Biondi T.C."/>
            <person name="Hanschen E.R."/>
            <person name="Kwon T."/>
            <person name="Eng W."/>
            <person name="Kruse C.P.S."/>
            <person name="Koehler S.I."/>
            <person name="Kunde Y."/>
            <person name="Gleasner C.D."/>
            <person name="You Mak K.T."/>
            <person name="Polle J."/>
            <person name="Hovde B.T."/>
            <person name="Starkenburg S.R."/>
        </authorList>
    </citation>
    <scope>NUCLEOTIDE SEQUENCE [LARGE SCALE GENOMIC DNA]</scope>
    <source>
        <strain evidence="10 11">DOE0152z</strain>
    </source>
</reference>
<evidence type="ECO:0000256" key="3">
    <source>
        <dbReference type="ARBA" id="ARBA00023242"/>
    </source>
</evidence>
<keyword evidence="4 5" id="KW-0371">Homeobox</keyword>
<name>A0ABY8TV00_TETOB</name>
<dbReference type="CDD" id="cd00086">
    <property type="entry name" value="homeodomain"/>
    <property type="match status" value="1"/>
</dbReference>
<feature type="compositionally biased region" description="Low complexity" evidence="6">
    <location>
        <begin position="108"/>
        <end position="121"/>
    </location>
</feature>
<feature type="region of interest" description="Disordered" evidence="6">
    <location>
        <begin position="701"/>
        <end position="732"/>
    </location>
</feature>
<sequence>MADPFTGAPAPLQEQLVAAPAGADGAAAAAAAEAAADAGTAKASRNVKTPLQKEVLEASYQIDPSPSLQHRKALAERIGLTEEQVNSWFNGKRRRDKKKADGTPAPSPAAVAGAAAAASKPADSEQLAAAPPADSGVGAGSGGAAMSAVSAELLEAAKASLPVKFVEDGPPLSFIFDSVPAPSTKKGMQAAALIAAKRKKLAAAAAAAGEAGGAEQDDEQGPAKKQRVGGPEPVDDQLMYQQALQQQAAMHATSTHQQVPTGRVLAKAEREKQREEARRQREMERARAAQEREAKRREAQEERERRAEEKRKAADDRRREKESAKALAQQERAAGRGPRIGRPPMTDAAGGSHHYHGHNVPDDCELEREALLLRARASAAAQAAARGLDASAVEPVVGPPPEFPPPYLQLQPAFLPELGDELGQALIEAWGFTACLADLLGAPPFSMEALLGGLQQGSSSGLLGLLHVLLLRQAQADMEEAHATGVLQSPQIHLCDRTLVAAAQRLEEAWAWGLDPDLWRAHLGPATWPEVLRQHALASGAGGSRYQLKQQPAAAEGPDGAAAAPAKKKRFRGGPAAGYEGEDILPGGAPDGPLKLQLPQRFAEGTWMAAAWRVLAGVGPEGMYVNDLVRVIAERGLRSLAGKHPEASLTGALSREVLFTRLKPGTYALQSIVAYHQRMAAAGQTPVVEPPADVARPDGAAAAAMDVDGHDDEEEEEESDEEEAFAAAPEDAPGCTAWAATLKHSGYDSLSLQQRLEALLWLGGLVGEGPGVRGRLEAREREAAALRKQLLEDGRAEKKRRQEEAARRQEEAAARQRAAAAAAQRHLEELQQQQQQQQPELSPESLKQQQLEAQRAAEAEAAAAVESTRRAVRAEAIRRCEELNCLRLEPLGLDRRYNRYWLLTCPDFAALAGYAGRAGDLEAAAKLLGTPRDANAGRIFVEPAAAGGRWRVLLRTQQLDQLKQVLEPRGLREGQLHQALLRVEASVRAAMPAGPLAMPRPLGQQPPEQQRAAREAAGRWLASQPLLAASLTSSSQQQSIEAALSSAADAAAAAAAAAAAGDADTGDAMQLDLVMKDEEGEVAAADEDAAGADGGGGSSEQQDAFGPVVMQLKRDMLQVEALLADTLKVTTPHFDHQAWVQSVAAASSLSTLRSNLAQLEDALTHEGQGLEKGKKTRGQAKAESERIPLLSPAWHLGPQRAQLTGRECLARYRYIVKPAPLYVPATLEQLLSQERAADKQLALAAKPQQDEQQDAANSPEPQQDSKEQQQQEGQQDQQQQEQPPDQDEQKQQQQQQQQKAEEEQQQQQQQQQLQLWQQEQLSCSRSLQDVLVTPLRVVYGYSLAGRGLLQLLRGLPPYPDWTQQARLEEFSFEVEAFRKAVQSAQEDGTFSMTIPEIRAAKQAAIEAEAAAARAEAEAKLAAKAAAKETATPVQQQPEEEQVDAELMDSSDDD</sequence>
<keyword evidence="4 5" id="KW-0238">DNA-binding</keyword>
<feature type="compositionally biased region" description="Low complexity" evidence="6">
    <location>
        <begin position="335"/>
        <end position="344"/>
    </location>
</feature>
<evidence type="ECO:0000256" key="1">
    <source>
        <dbReference type="ARBA" id="ARBA00004123"/>
    </source>
</evidence>
<dbReference type="PANTHER" id="PTHR36968:SF5">
    <property type="entry name" value="HOMEOBOX-DDT DOMAIN PROTEIN RLT2"/>
    <property type="match status" value="1"/>
</dbReference>
<dbReference type="Pfam" id="PF05066">
    <property type="entry name" value="HARE-HTH"/>
    <property type="match status" value="1"/>
</dbReference>
<dbReference type="SMART" id="SM00389">
    <property type="entry name" value="HOX"/>
    <property type="match status" value="1"/>
</dbReference>
<feature type="domain" description="DDT" evidence="8">
    <location>
        <begin position="420"/>
        <end position="480"/>
    </location>
</feature>
<dbReference type="Pfam" id="PF15613">
    <property type="entry name" value="WSD"/>
    <property type="match status" value="1"/>
</dbReference>
<feature type="compositionally biased region" description="Basic and acidic residues" evidence="6">
    <location>
        <begin position="1164"/>
        <end position="1173"/>
    </location>
</feature>
<feature type="region of interest" description="Disordered" evidence="6">
    <location>
        <begin position="793"/>
        <end position="853"/>
    </location>
</feature>
<feature type="compositionally biased region" description="Acidic residues" evidence="6">
    <location>
        <begin position="1437"/>
        <end position="1453"/>
    </location>
</feature>
<evidence type="ECO:0000313" key="11">
    <source>
        <dbReference type="Proteomes" id="UP001244341"/>
    </source>
</evidence>
<evidence type="ECO:0000259" key="8">
    <source>
        <dbReference type="PROSITE" id="PS50827"/>
    </source>
</evidence>
<feature type="compositionally biased region" description="Basic and acidic residues" evidence="6">
    <location>
        <begin position="266"/>
        <end position="324"/>
    </location>
</feature>
<dbReference type="SUPFAM" id="SSF46689">
    <property type="entry name" value="Homeodomain-like"/>
    <property type="match status" value="1"/>
</dbReference>
<evidence type="ECO:0000256" key="6">
    <source>
        <dbReference type="SAM" id="MobiDB-lite"/>
    </source>
</evidence>
<feature type="region of interest" description="Disordered" evidence="6">
    <location>
        <begin position="204"/>
        <end position="361"/>
    </location>
</feature>
<feature type="compositionally biased region" description="Acidic residues" evidence="6">
    <location>
        <begin position="709"/>
        <end position="724"/>
    </location>
</feature>
<feature type="compositionally biased region" description="Low complexity" evidence="6">
    <location>
        <begin position="552"/>
        <end position="565"/>
    </location>
</feature>
<keyword evidence="3 4" id="KW-0539">Nucleus</keyword>
<dbReference type="InterPro" id="IPR007759">
    <property type="entry name" value="Asxl_HARE-HTH"/>
</dbReference>
<feature type="region of interest" description="Disordered" evidence="6">
    <location>
        <begin position="547"/>
        <end position="585"/>
    </location>
</feature>
<evidence type="ECO:0000313" key="10">
    <source>
        <dbReference type="EMBL" id="WIA12944.1"/>
    </source>
</evidence>
<dbReference type="InterPro" id="IPR028941">
    <property type="entry name" value="WHIM2_dom"/>
</dbReference>
<feature type="compositionally biased region" description="Low complexity" evidence="6">
    <location>
        <begin position="1270"/>
        <end position="1283"/>
    </location>
</feature>